<dbReference type="OrthoDB" id="413404at2759"/>
<protein>
    <submittedName>
        <fullName evidence="2">Uncharacterized protein</fullName>
    </submittedName>
</protein>
<reference evidence="2 3" key="1">
    <citation type="submission" date="2019-08" db="EMBL/GenBank/DDBJ databases">
        <authorList>
            <person name="Alioto T."/>
            <person name="Alioto T."/>
            <person name="Gomez Garrido J."/>
        </authorList>
    </citation>
    <scope>NUCLEOTIDE SEQUENCE [LARGE SCALE GENOMIC DNA]</scope>
</reference>
<feature type="coiled-coil region" evidence="1">
    <location>
        <begin position="58"/>
        <end position="85"/>
    </location>
</feature>
<evidence type="ECO:0000313" key="3">
    <source>
        <dbReference type="Proteomes" id="UP000325440"/>
    </source>
</evidence>
<dbReference type="Proteomes" id="UP000325440">
    <property type="component" value="Unassembled WGS sequence"/>
</dbReference>
<feature type="coiled-coil region" evidence="1">
    <location>
        <begin position="475"/>
        <end position="502"/>
    </location>
</feature>
<sequence length="505" mass="58503">MDTAEQILPDRIIDDLQEADKNIVKITEIVLVLRSTKQKLNSIETRTPEEEIRLAHVNEELDRRLKELDEQFELVNQALTKMQEHTQTMICNQNANTTCDNGTSNAICCGSTEDLKKVVILNWDKKKEKPPQIMVLKSTDNCADAVCGNDRSNCSLFSVCETDNDVKSCCCQSSSDICEKSDESVQEDESMNAQMKSKICILNEQLENILNKNQNVRLKLKNAIQQNDLMEEALKRPAPFKYSATEGVRFPGKKEMEEKLFALKSIIMSLSNEFRKVQINQAKLKLAREIIEKYNEKLIICVCNKTPYNINTDTYIKVKKQEIKQIALQNKAINNELNNIIFDQNCAIQNNLKTVSEINKLEKALMDKKRKIEEYDVDNNEDVTTQLNKTNEEIETMELLIQERKQLLFDCNEKFTEVELETKEITYQTQELEDLVKQLSSNYHYNYDNLKSCYKEQLEEMVALPIVLKATHIKLQQETDLRVLAEENRDQLEREIKQVDTIMSI</sequence>
<proteinExistence type="predicted"/>
<accession>A0A5E4NGE7</accession>
<dbReference type="AlphaFoldDB" id="A0A5E4NGE7"/>
<evidence type="ECO:0000256" key="1">
    <source>
        <dbReference type="SAM" id="Coils"/>
    </source>
</evidence>
<keyword evidence="1" id="KW-0175">Coiled coil</keyword>
<dbReference type="EMBL" id="CABPRJ010002374">
    <property type="protein sequence ID" value="VVC44014.1"/>
    <property type="molecule type" value="Genomic_DNA"/>
</dbReference>
<keyword evidence="3" id="KW-1185">Reference proteome</keyword>
<feature type="coiled-coil region" evidence="1">
    <location>
        <begin position="203"/>
        <end position="273"/>
    </location>
</feature>
<gene>
    <name evidence="2" type="ORF">CINCED_3A005151</name>
</gene>
<evidence type="ECO:0000313" key="2">
    <source>
        <dbReference type="EMBL" id="VVC44014.1"/>
    </source>
</evidence>
<name>A0A5E4NGE7_9HEMI</name>
<organism evidence="2 3">
    <name type="scientific">Cinara cedri</name>
    <dbReference type="NCBI Taxonomy" id="506608"/>
    <lineage>
        <taxon>Eukaryota</taxon>
        <taxon>Metazoa</taxon>
        <taxon>Ecdysozoa</taxon>
        <taxon>Arthropoda</taxon>
        <taxon>Hexapoda</taxon>
        <taxon>Insecta</taxon>
        <taxon>Pterygota</taxon>
        <taxon>Neoptera</taxon>
        <taxon>Paraneoptera</taxon>
        <taxon>Hemiptera</taxon>
        <taxon>Sternorrhyncha</taxon>
        <taxon>Aphidomorpha</taxon>
        <taxon>Aphidoidea</taxon>
        <taxon>Aphididae</taxon>
        <taxon>Lachninae</taxon>
        <taxon>Cinara</taxon>
    </lineage>
</organism>
<feature type="coiled-coil region" evidence="1">
    <location>
        <begin position="316"/>
        <end position="407"/>
    </location>
</feature>